<dbReference type="EMBL" id="CP077079">
    <property type="protein sequence ID" value="QXH68622.1"/>
    <property type="molecule type" value="Genomic_DNA"/>
</dbReference>
<reference evidence="2" key="1">
    <citation type="journal article" date="2021" name="Microorganisms">
        <title>The Ever-Expanding Pseudomonas Genus: Description of 43 New Species and Partition of the Pseudomonas putida Group.</title>
        <authorList>
            <person name="Girard L."/>
            <person name="Lood C."/>
            <person name="Hofte M."/>
            <person name="Vandamme P."/>
            <person name="Rokni-Zadeh H."/>
            <person name="van Noort V."/>
            <person name="Lavigne R."/>
            <person name="De Mot R."/>
        </authorList>
    </citation>
    <scope>NUCLEOTIDE SEQUENCE</scope>
    <source>
        <strain evidence="2">SWRI132</strain>
    </source>
</reference>
<feature type="domain" description="DUF4224" evidence="1">
    <location>
        <begin position="9"/>
        <end position="52"/>
    </location>
</feature>
<organism evidence="2 3">
    <name type="scientific">Pseudomonas asgharzadehiana</name>
    <dbReference type="NCBI Taxonomy" id="2842349"/>
    <lineage>
        <taxon>Bacteria</taxon>
        <taxon>Pseudomonadati</taxon>
        <taxon>Pseudomonadota</taxon>
        <taxon>Gammaproteobacteria</taxon>
        <taxon>Pseudomonadales</taxon>
        <taxon>Pseudomonadaceae</taxon>
        <taxon>Pseudomonas</taxon>
    </lineage>
</organism>
<sequence length="168" mass="18800">MAGHLESMFISSQDLAELTASARSAIQIRWLRANGIPFIVGGDGMPKVARQALLHKFGLAEPAAELSLEPQASLVEMTDSWDKVTESLMAELLGVTRRALEGRRSTGAIPADIWRKVDGRVMYSMKRYEAFLERHWSPFLEPVNSPSKKPAHRKKPIQGKKETIYQLV</sequence>
<dbReference type="InterPro" id="IPR025319">
    <property type="entry name" value="DUF4224"/>
</dbReference>
<keyword evidence="3" id="KW-1185">Reference proteome</keyword>
<proteinExistence type="predicted"/>
<dbReference type="Proteomes" id="UP000886848">
    <property type="component" value="Chromosome"/>
</dbReference>
<accession>A0ABX8P4G5</accession>
<gene>
    <name evidence="2" type="ORF">KSS96_06735</name>
</gene>
<evidence type="ECO:0000313" key="3">
    <source>
        <dbReference type="Proteomes" id="UP000886848"/>
    </source>
</evidence>
<protein>
    <submittedName>
        <fullName evidence="2">DUF4224 domain-containing protein</fullName>
    </submittedName>
</protein>
<dbReference type="Pfam" id="PF13986">
    <property type="entry name" value="DUF4224"/>
    <property type="match status" value="1"/>
</dbReference>
<evidence type="ECO:0000259" key="1">
    <source>
        <dbReference type="Pfam" id="PF13986"/>
    </source>
</evidence>
<dbReference type="RefSeq" id="WP_217855927.1">
    <property type="nucleotide sequence ID" value="NZ_CP077079.1"/>
</dbReference>
<name>A0ABX8P4G5_9PSED</name>
<evidence type="ECO:0000313" key="2">
    <source>
        <dbReference type="EMBL" id="QXH68622.1"/>
    </source>
</evidence>